<keyword evidence="5 7" id="KW-1133">Transmembrane helix</keyword>
<comment type="subcellular location">
    <subcellularLocation>
        <location evidence="1">Cell membrane</location>
        <topology evidence="1">Multi-pass membrane protein</topology>
    </subcellularLocation>
</comment>
<dbReference type="InterPro" id="IPR051258">
    <property type="entry name" value="Diverse_Substrate_Transporter"/>
</dbReference>
<dbReference type="InterPro" id="IPR037185">
    <property type="entry name" value="EmrE-like"/>
</dbReference>
<comment type="similarity">
    <text evidence="2">Belongs to the drug/metabolite transporter (DMT) superfamily. Plant drug/metabolite exporter (P-DME) (TC 2.A.7.4) family.</text>
</comment>
<reference evidence="9" key="1">
    <citation type="journal article" date="2023" name="Science">
        <title>Elucidation of the pathway for biosynthesis of saponin adjuvants from the soapbark tree.</title>
        <authorList>
            <person name="Reed J."/>
            <person name="Orme A."/>
            <person name="El-Demerdash A."/>
            <person name="Owen C."/>
            <person name="Martin L.B.B."/>
            <person name="Misra R.C."/>
            <person name="Kikuchi S."/>
            <person name="Rejzek M."/>
            <person name="Martin A.C."/>
            <person name="Harkess A."/>
            <person name="Leebens-Mack J."/>
            <person name="Louveau T."/>
            <person name="Stephenson M.J."/>
            <person name="Osbourn A."/>
        </authorList>
    </citation>
    <scope>NUCLEOTIDE SEQUENCE</scope>
    <source>
        <strain evidence="9">S10</strain>
    </source>
</reference>
<evidence type="ECO:0000256" key="3">
    <source>
        <dbReference type="ARBA" id="ARBA00022475"/>
    </source>
</evidence>
<keyword evidence="10" id="KW-1185">Reference proteome</keyword>
<evidence type="ECO:0000256" key="5">
    <source>
        <dbReference type="ARBA" id="ARBA00022989"/>
    </source>
</evidence>
<dbReference type="GO" id="GO:0005886">
    <property type="term" value="C:plasma membrane"/>
    <property type="evidence" value="ECO:0007669"/>
    <property type="project" value="UniProtKB-SubCell"/>
</dbReference>
<dbReference type="Pfam" id="PF00892">
    <property type="entry name" value="EamA"/>
    <property type="match status" value="1"/>
</dbReference>
<evidence type="ECO:0000256" key="1">
    <source>
        <dbReference type="ARBA" id="ARBA00004651"/>
    </source>
</evidence>
<evidence type="ECO:0000259" key="8">
    <source>
        <dbReference type="Pfam" id="PF00892"/>
    </source>
</evidence>
<dbReference type="Proteomes" id="UP001163823">
    <property type="component" value="Chromosome 14"/>
</dbReference>
<name>A0AAD7KNA1_QUISA</name>
<dbReference type="PANTHER" id="PTHR42920:SF26">
    <property type="entry name" value="OS03G0707200 PROTEIN"/>
    <property type="match status" value="1"/>
</dbReference>
<evidence type="ECO:0000256" key="7">
    <source>
        <dbReference type="SAM" id="Phobius"/>
    </source>
</evidence>
<evidence type="ECO:0000313" key="9">
    <source>
        <dbReference type="EMBL" id="KAJ7942983.1"/>
    </source>
</evidence>
<evidence type="ECO:0000256" key="4">
    <source>
        <dbReference type="ARBA" id="ARBA00022692"/>
    </source>
</evidence>
<dbReference type="InterPro" id="IPR000620">
    <property type="entry name" value="EamA_dom"/>
</dbReference>
<feature type="transmembrane region" description="Helical" evidence="7">
    <location>
        <begin position="53"/>
        <end position="79"/>
    </location>
</feature>
<dbReference type="AlphaFoldDB" id="A0AAD7KNA1"/>
<organism evidence="9 10">
    <name type="scientific">Quillaja saponaria</name>
    <name type="common">Soap bark tree</name>
    <dbReference type="NCBI Taxonomy" id="32244"/>
    <lineage>
        <taxon>Eukaryota</taxon>
        <taxon>Viridiplantae</taxon>
        <taxon>Streptophyta</taxon>
        <taxon>Embryophyta</taxon>
        <taxon>Tracheophyta</taxon>
        <taxon>Spermatophyta</taxon>
        <taxon>Magnoliopsida</taxon>
        <taxon>eudicotyledons</taxon>
        <taxon>Gunneridae</taxon>
        <taxon>Pentapetalae</taxon>
        <taxon>rosids</taxon>
        <taxon>fabids</taxon>
        <taxon>Fabales</taxon>
        <taxon>Quillajaceae</taxon>
        <taxon>Quillaja</taxon>
    </lineage>
</organism>
<dbReference type="KEGG" id="qsa:O6P43_032589"/>
<sequence>MSIVGVAMLESSGSPPSVTVCVVPLSSTLWYFLGGCLDDVPQSWPSSWTWTMVWDWMVAFPWIPALYIGVFSMGLCLWVEMAAMCDVSATETAIIYGLEPVWGASFAWFLLGERWGCQWLDRCCSCARWKLNSADIWIIIS</sequence>
<evidence type="ECO:0000256" key="2">
    <source>
        <dbReference type="ARBA" id="ARBA00007635"/>
    </source>
</evidence>
<keyword evidence="4 7" id="KW-0812">Transmembrane</keyword>
<evidence type="ECO:0000313" key="10">
    <source>
        <dbReference type="Proteomes" id="UP001163823"/>
    </source>
</evidence>
<accession>A0AAD7KNA1</accession>
<dbReference type="SUPFAM" id="SSF103481">
    <property type="entry name" value="Multidrug resistance efflux transporter EmrE"/>
    <property type="match status" value="1"/>
</dbReference>
<proteinExistence type="inferred from homology"/>
<feature type="domain" description="EamA" evidence="8">
    <location>
        <begin position="61"/>
        <end position="114"/>
    </location>
</feature>
<keyword evidence="6 7" id="KW-0472">Membrane</keyword>
<dbReference type="PANTHER" id="PTHR42920">
    <property type="entry name" value="OS03G0707200 PROTEIN-RELATED"/>
    <property type="match status" value="1"/>
</dbReference>
<protein>
    <submittedName>
        <fullName evidence="9">Drug/metabolite transporter protein</fullName>
    </submittedName>
</protein>
<evidence type="ECO:0000256" key="6">
    <source>
        <dbReference type="ARBA" id="ARBA00023136"/>
    </source>
</evidence>
<dbReference type="EMBL" id="JARAOO010000014">
    <property type="protein sequence ID" value="KAJ7942983.1"/>
    <property type="molecule type" value="Genomic_DNA"/>
</dbReference>
<gene>
    <name evidence="9" type="ORF">O6P43_032589</name>
</gene>
<keyword evidence="3" id="KW-1003">Cell membrane</keyword>
<comment type="caution">
    <text evidence="9">The sequence shown here is derived from an EMBL/GenBank/DDBJ whole genome shotgun (WGS) entry which is preliminary data.</text>
</comment>